<evidence type="ECO:0000256" key="1">
    <source>
        <dbReference type="ARBA" id="ARBA00006432"/>
    </source>
</evidence>
<dbReference type="InterPro" id="IPR042099">
    <property type="entry name" value="ANL_N_sf"/>
</dbReference>
<dbReference type="Gene3D" id="3.30.300.30">
    <property type="match status" value="1"/>
</dbReference>
<dbReference type="RefSeq" id="WP_042738056.1">
    <property type="nucleotide sequence ID" value="NZ_BKAX01000001.1"/>
</dbReference>
<feature type="domain" description="AMP-dependent synthetase/ligase" evidence="5">
    <location>
        <begin position="10"/>
        <end position="321"/>
    </location>
</feature>
<evidence type="ECO:0000313" key="6">
    <source>
        <dbReference type="EMBL" id="GEQ04297.1"/>
    </source>
</evidence>
<accession>A0ABQ0XY97</accession>
<evidence type="ECO:0000259" key="5">
    <source>
        <dbReference type="Pfam" id="PF00501"/>
    </source>
</evidence>
<comment type="similarity">
    <text evidence="1">Belongs to the ATP-dependent AMP-binding enzyme family.</text>
</comment>
<gene>
    <name evidence="6" type="ORF">SGA02_01250</name>
</gene>
<protein>
    <recommendedName>
        <fullName evidence="2">Putative long chain fatty acid-CoA ligase VraA</fullName>
    </recommendedName>
    <alternativeName>
        <fullName evidence="4">Acyl-CoA synthetase</fullName>
    </alternativeName>
</protein>
<dbReference type="PANTHER" id="PTHR43201">
    <property type="entry name" value="ACYL-COA SYNTHETASE"/>
    <property type="match status" value="1"/>
</dbReference>
<evidence type="ECO:0000256" key="3">
    <source>
        <dbReference type="ARBA" id="ARBA00022598"/>
    </source>
</evidence>
<dbReference type="PANTHER" id="PTHR43201:SF5">
    <property type="entry name" value="MEDIUM-CHAIN ACYL-COA LIGASE ACSF2, MITOCHONDRIAL"/>
    <property type="match status" value="1"/>
</dbReference>
<evidence type="ECO:0000256" key="4">
    <source>
        <dbReference type="ARBA" id="ARBA00032875"/>
    </source>
</evidence>
<dbReference type="PROSITE" id="PS00455">
    <property type="entry name" value="AMP_BINDING"/>
    <property type="match status" value="1"/>
</dbReference>
<dbReference type="Gene3D" id="3.40.50.12780">
    <property type="entry name" value="N-terminal domain of ligase-like"/>
    <property type="match status" value="1"/>
</dbReference>
<comment type="caution">
    <text evidence="6">The sequence shown here is derived from an EMBL/GenBank/DDBJ whole genome shotgun (WGS) entry which is preliminary data.</text>
</comment>
<dbReference type="Pfam" id="PF00501">
    <property type="entry name" value="AMP-binding"/>
    <property type="match status" value="1"/>
</dbReference>
<dbReference type="InterPro" id="IPR000873">
    <property type="entry name" value="AMP-dep_synth/lig_dom"/>
</dbReference>
<evidence type="ECO:0000313" key="7">
    <source>
        <dbReference type="Proteomes" id="UP000321057"/>
    </source>
</evidence>
<reference evidence="6 7" key="1">
    <citation type="submission" date="2019-07" db="EMBL/GenBank/DDBJ databases">
        <title>Whole genome shotgun sequence of Staphylococcus gallinarum NBRC 109767.</title>
        <authorList>
            <person name="Hosoyama A."/>
            <person name="Uohara A."/>
            <person name="Ohji S."/>
            <person name="Ichikawa N."/>
        </authorList>
    </citation>
    <scope>NUCLEOTIDE SEQUENCE [LARGE SCALE GENOMIC DNA]</scope>
    <source>
        <strain evidence="6 7">NBRC 109767</strain>
    </source>
</reference>
<proteinExistence type="inferred from homology"/>
<organism evidence="6 7">
    <name type="scientific">Staphylococcus gallinarum</name>
    <dbReference type="NCBI Taxonomy" id="1293"/>
    <lineage>
        <taxon>Bacteria</taxon>
        <taxon>Bacillati</taxon>
        <taxon>Bacillota</taxon>
        <taxon>Bacilli</taxon>
        <taxon>Bacillales</taxon>
        <taxon>Staphylococcaceae</taxon>
        <taxon>Staphylococcus</taxon>
    </lineage>
</organism>
<dbReference type="InterPro" id="IPR020845">
    <property type="entry name" value="AMP-binding_CS"/>
</dbReference>
<keyword evidence="3 6" id="KW-0436">Ligase</keyword>
<keyword evidence="7" id="KW-1185">Reference proteome</keyword>
<sequence length="457" mass="51836">MMQLLNKIAKYAEQQGSQIALDFDGKQLTYAQLQAEINRARQPISKLESNNIVALTMQQPLLLIVNYLAVLSEGNIPCVCDFRWTNKQRKQILAHYQIPYVMDDKLTVITTGYSQQDTYDNTELQLLHIGFTSGTTGLPKAYYRDEPSWINSYVENEKLLTTTISTILAPGPLSHSLSLYACIYALYSGRSFIGQQTFSAALFIDQITAVQQQVALFLVPTMLIACLTGYQQLNGQHFIFSSGDKLAPHIREKVSLMFPKAIVVEFFGTSEASFISYNYNNQAPTNSVGKLFDNVFVRFDNQDHNQIGTLNINSNMVFSGYVDQGFQQDEWIRTGDFASMDDAGYLYLHGREHDRLIIGGRNVYPSEVEEAIKGTGWFDEVLVIGQAHPKFGEIAILLYKAPTSIDYIDLKCYLSQQIPRYQIPSKLIRVEQFEYTVSGKIARHKMKQWYRESGDKG</sequence>
<evidence type="ECO:0000256" key="2">
    <source>
        <dbReference type="ARBA" id="ARBA00017625"/>
    </source>
</evidence>
<dbReference type="GO" id="GO:0016874">
    <property type="term" value="F:ligase activity"/>
    <property type="evidence" value="ECO:0007669"/>
    <property type="project" value="UniProtKB-KW"/>
</dbReference>
<dbReference type="EMBL" id="BKAX01000001">
    <property type="protein sequence ID" value="GEQ04297.1"/>
    <property type="molecule type" value="Genomic_DNA"/>
</dbReference>
<dbReference type="InterPro" id="IPR045851">
    <property type="entry name" value="AMP-bd_C_sf"/>
</dbReference>
<name>A0ABQ0XY97_STAGA</name>
<dbReference type="Proteomes" id="UP000321057">
    <property type="component" value="Unassembled WGS sequence"/>
</dbReference>
<dbReference type="SUPFAM" id="SSF56801">
    <property type="entry name" value="Acetyl-CoA synthetase-like"/>
    <property type="match status" value="1"/>
</dbReference>